<dbReference type="Pfam" id="PF23058">
    <property type="entry name" value="RBD_ZCCHC3_2nd"/>
    <property type="match status" value="1"/>
</dbReference>
<dbReference type="GO" id="GO:0008270">
    <property type="term" value="F:zinc ion binding"/>
    <property type="evidence" value="ECO:0007669"/>
    <property type="project" value="InterPro"/>
</dbReference>
<feature type="domain" description="Zinc finger CCHC" evidence="2">
    <location>
        <begin position="79"/>
        <end position="151"/>
    </location>
</feature>
<reference evidence="3" key="1">
    <citation type="submission" date="2025-08" db="UniProtKB">
        <authorList>
            <consortium name="Ensembl"/>
        </authorList>
    </citation>
    <scope>IDENTIFICATION</scope>
</reference>
<dbReference type="InParanoid" id="A0A3Q1F6A4"/>
<dbReference type="Proteomes" id="UP000257200">
    <property type="component" value="Unplaced"/>
</dbReference>
<dbReference type="SUPFAM" id="SSF57756">
    <property type="entry name" value="Retrovirus zinc finger-like domains"/>
    <property type="match status" value="1"/>
</dbReference>
<keyword evidence="4" id="KW-1185">Reference proteome</keyword>
<name>A0A3Q1F6A4_9TELE</name>
<dbReference type="InterPro" id="IPR042509">
    <property type="entry name" value="ZCCHC3"/>
</dbReference>
<evidence type="ECO:0000313" key="3">
    <source>
        <dbReference type="Ensembl" id="ENSAPOP00000012458.1"/>
    </source>
</evidence>
<organism evidence="3 4">
    <name type="scientific">Acanthochromis polyacanthus</name>
    <name type="common">spiny chromis</name>
    <dbReference type="NCBI Taxonomy" id="80966"/>
    <lineage>
        <taxon>Eukaryota</taxon>
        <taxon>Metazoa</taxon>
        <taxon>Chordata</taxon>
        <taxon>Craniata</taxon>
        <taxon>Vertebrata</taxon>
        <taxon>Euteleostomi</taxon>
        <taxon>Actinopterygii</taxon>
        <taxon>Neopterygii</taxon>
        <taxon>Teleostei</taxon>
        <taxon>Neoteleostei</taxon>
        <taxon>Acanthomorphata</taxon>
        <taxon>Ovalentaria</taxon>
        <taxon>Pomacentridae</taxon>
        <taxon>Acanthochromis</taxon>
    </lineage>
</organism>
<dbReference type="InterPro" id="IPR036875">
    <property type="entry name" value="Znf_CCHC_sf"/>
</dbReference>
<dbReference type="InterPro" id="IPR057810">
    <property type="entry name" value="RBD_ZCCHC3_1st"/>
</dbReference>
<dbReference type="GO" id="GO:0002218">
    <property type="term" value="P:activation of innate immune response"/>
    <property type="evidence" value="ECO:0007669"/>
    <property type="project" value="InterPro"/>
</dbReference>
<dbReference type="Pfam" id="PF23057">
    <property type="entry name" value="RBD_ZCCHC3_1st"/>
    <property type="match status" value="1"/>
</dbReference>
<dbReference type="PANTHER" id="PTHR22639">
    <property type="entry name" value="GAG-RELATED PROTEIN"/>
    <property type="match status" value="1"/>
</dbReference>
<dbReference type="Ensembl" id="ENSAPOT00000020345.1">
    <property type="protein sequence ID" value="ENSAPOP00000012458.1"/>
    <property type="gene ID" value="ENSAPOG00000015136.1"/>
</dbReference>
<sequence>MDCLQFSRQVLQRVLGFSPTQLDYIFALPGRKALEVIFSTYANFEQCIERFHQKASDTPGLKKITLIPLSERDARSVTVIMYSEKISTEDIQTWLSFQCTVARGMELRDQDGIRTGARRYYVRLRRDGETGRLHHLPSTIQLGSIRGHVFYQGQPKDCRKCGSLDHLAADCNAIFCKNCNSNSHATRNCDHAKLFLTNCTAALGIYSCYKSATSRIRTITAFMKKDGHMVSLFGQGLIKIDLLVWQFS</sequence>
<feature type="domain" description="Zinc finger CCHC" evidence="1">
    <location>
        <begin position="4"/>
        <end position="63"/>
    </location>
</feature>
<dbReference type="GO" id="GO:0003723">
    <property type="term" value="F:RNA binding"/>
    <property type="evidence" value="ECO:0007669"/>
    <property type="project" value="InterPro"/>
</dbReference>
<dbReference type="InterPro" id="IPR057811">
    <property type="entry name" value="RBD_ZCCHC3_2nd"/>
</dbReference>
<reference evidence="3" key="2">
    <citation type="submission" date="2025-09" db="UniProtKB">
        <authorList>
            <consortium name="Ensembl"/>
        </authorList>
    </citation>
    <scope>IDENTIFICATION</scope>
</reference>
<evidence type="ECO:0008006" key="5">
    <source>
        <dbReference type="Google" id="ProtNLM"/>
    </source>
</evidence>
<protein>
    <recommendedName>
        <fullName evidence="5">CCHC-type domain-containing protein</fullName>
    </recommendedName>
</protein>
<proteinExistence type="predicted"/>
<dbReference type="GO" id="GO:0003690">
    <property type="term" value="F:double-stranded DNA binding"/>
    <property type="evidence" value="ECO:0007669"/>
    <property type="project" value="InterPro"/>
</dbReference>
<dbReference type="Gene3D" id="4.10.60.10">
    <property type="entry name" value="Zinc finger, CCHC-type"/>
    <property type="match status" value="1"/>
</dbReference>
<dbReference type="AlphaFoldDB" id="A0A3Q1F6A4"/>
<evidence type="ECO:0000259" key="2">
    <source>
        <dbReference type="Pfam" id="PF23058"/>
    </source>
</evidence>
<dbReference type="PANTHER" id="PTHR22639:SF3">
    <property type="entry name" value="ZINC FINGER CCHC DOMAIN-CONTAINING PROTEIN 3"/>
    <property type="match status" value="1"/>
</dbReference>
<evidence type="ECO:0000259" key="1">
    <source>
        <dbReference type="Pfam" id="PF23057"/>
    </source>
</evidence>
<evidence type="ECO:0000313" key="4">
    <source>
        <dbReference type="Proteomes" id="UP000257200"/>
    </source>
</evidence>
<accession>A0A3Q1F6A4</accession>
<dbReference type="GeneTree" id="ENSGT00530000063983"/>
<dbReference type="STRING" id="80966.ENSAPOP00000012458"/>